<proteinExistence type="predicted"/>
<dbReference type="EMBL" id="RCML01000423">
    <property type="protein sequence ID" value="KAG2977521.1"/>
    <property type="molecule type" value="Genomic_DNA"/>
</dbReference>
<reference evidence="1" key="1">
    <citation type="submission" date="2018-10" db="EMBL/GenBank/DDBJ databases">
        <title>Effector identification in a new, highly contiguous assembly of the strawberry crown rot pathogen Phytophthora cactorum.</title>
        <authorList>
            <person name="Armitage A.D."/>
            <person name="Nellist C.F."/>
            <person name="Bates H."/>
            <person name="Vickerstaff R.J."/>
            <person name="Harrison R.J."/>
        </authorList>
    </citation>
    <scope>NUCLEOTIDE SEQUENCE</scope>
    <source>
        <strain evidence="1">P415</strain>
    </source>
</reference>
<protein>
    <submittedName>
        <fullName evidence="1">Uncharacterized protein</fullName>
    </submittedName>
</protein>
<gene>
    <name evidence="1" type="ORF">PC118_g12840</name>
</gene>
<evidence type="ECO:0000313" key="2">
    <source>
        <dbReference type="Proteomes" id="UP000697107"/>
    </source>
</evidence>
<dbReference type="AlphaFoldDB" id="A0A8T1FR85"/>
<sequence length="72" mass="8119">MSAYIFALVHLVLNRNKWTTLNSPLRHPFDLPLVLWLPSRLGSALPQLSRCLEHAGALVELLIRFSERPSAA</sequence>
<comment type="caution">
    <text evidence="1">The sequence shown here is derived from an EMBL/GenBank/DDBJ whole genome shotgun (WGS) entry which is preliminary data.</text>
</comment>
<organism evidence="1 2">
    <name type="scientific">Phytophthora cactorum</name>
    <dbReference type="NCBI Taxonomy" id="29920"/>
    <lineage>
        <taxon>Eukaryota</taxon>
        <taxon>Sar</taxon>
        <taxon>Stramenopiles</taxon>
        <taxon>Oomycota</taxon>
        <taxon>Peronosporomycetes</taxon>
        <taxon>Peronosporales</taxon>
        <taxon>Peronosporaceae</taxon>
        <taxon>Phytophthora</taxon>
    </lineage>
</organism>
<dbReference type="Proteomes" id="UP000697107">
    <property type="component" value="Unassembled WGS sequence"/>
</dbReference>
<accession>A0A8T1FR85</accession>
<evidence type="ECO:0000313" key="1">
    <source>
        <dbReference type="EMBL" id="KAG2977521.1"/>
    </source>
</evidence>
<name>A0A8T1FR85_9STRA</name>